<dbReference type="InterPro" id="IPR036890">
    <property type="entry name" value="HATPase_C_sf"/>
</dbReference>
<dbReference type="Proteomes" id="UP000189981">
    <property type="component" value="Unassembled WGS sequence"/>
</dbReference>
<dbReference type="AlphaFoldDB" id="A0A1T5AIT2"/>
<dbReference type="PRINTS" id="PR00344">
    <property type="entry name" value="BCTRLSENSOR"/>
</dbReference>
<dbReference type="InterPro" id="IPR004358">
    <property type="entry name" value="Sig_transdc_His_kin-like_C"/>
</dbReference>
<gene>
    <name evidence="7" type="ORF">SAMN05661099_0779</name>
</gene>
<reference evidence="8" key="1">
    <citation type="submission" date="2017-02" db="EMBL/GenBank/DDBJ databases">
        <authorList>
            <person name="Varghese N."/>
            <person name="Submissions S."/>
        </authorList>
    </citation>
    <scope>NUCLEOTIDE SEQUENCE [LARGE SCALE GENOMIC DNA]</scope>
    <source>
        <strain evidence="8">DSM 22385</strain>
    </source>
</reference>
<dbReference type="PROSITE" id="PS50109">
    <property type="entry name" value="HIS_KIN"/>
    <property type="match status" value="1"/>
</dbReference>
<dbReference type="STRING" id="572036.SAMN05661099_0779"/>
<dbReference type="InterPro" id="IPR005467">
    <property type="entry name" value="His_kinase_dom"/>
</dbReference>
<comment type="catalytic activity">
    <reaction evidence="1">
        <text>ATP + protein L-histidine = ADP + protein N-phospho-L-histidine.</text>
        <dbReference type="EC" id="2.7.13.3"/>
    </reaction>
</comment>
<sequence>MEKPKNSPAKYRNISFVYHSGRNEFLHIDDSLGGLKPSERENITPELALSLVHPDDRIYVKEKFIEFLQGSLSGGVDVRVELNGEIHRVRLIPFVIQEDGVDLIAGTVSDITAEWKNHESVLRYANKKNSILNMLAHDLRGPLEIANTLVKRIDTKLEDAAHLRDVRTISSILKESIQLIANLIDRELLETVEVELTMKRMDIVMKISEYIEECKRSGSIADRVFEMSSSTKSIYVDLDEAKFMQIMNNLLTNALKFTHPGGNISVGIEEKQESVVFSFSDNGIGIPDEFHHELFEKFTPARRKGLNGEPSTGLGLSIVKMIVGWHHGKVWFESREHEGTTIFIEIPKIYTPES</sequence>
<keyword evidence="4" id="KW-0808">Transferase</keyword>
<evidence type="ECO:0000313" key="7">
    <source>
        <dbReference type="EMBL" id="SKB34932.1"/>
    </source>
</evidence>
<name>A0A1T5AIT2_9SPHI</name>
<accession>A0A1T5AIT2</accession>
<dbReference type="EC" id="2.7.13.3" evidence="2"/>
<evidence type="ECO:0000256" key="1">
    <source>
        <dbReference type="ARBA" id="ARBA00000085"/>
    </source>
</evidence>
<organism evidence="7 8">
    <name type="scientific">Daejeonella lutea</name>
    <dbReference type="NCBI Taxonomy" id="572036"/>
    <lineage>
        <taxon>Bacteria</taxon>
        <taxon>Pseudomonadati</taxon>
        <taxon>Bacteroidota</taxon>
        <taxon>Sphingobacteriia</taxon>
        <taxon>Sphingobacteriales</taxon>
        <taxon>Sphingobacteriaceae</taxon>
        <taxon>Daejeonella</taxon>
    </lineage>
</organism>
<dbReference type="GO" id="GO:0000155">
    <property type="term" value="F:phosphorelay sensor kinase activity"/>
    <property type="evidence" value="ECO:0007669"/>
    <property type="project" value="TreeGrafter"/>
</dbReference>
<dbReference type="SMART" id="SM00387">
    <property type="entry name" value="HATPase_c"/>
    <property type="match status" value="1"/>
</dbReference>
<keyword evidence="8" id="KW-1185">Reference proteome</keyword>
<dbReference type="SUPFAM" id="SSF55874">
    <property type="entry name" value="ATPase domain of HSP90 chaperone/DNA topoisomerase II/histidine kinase"/>
    <property type="match status" value="1"/>
</dbReference>
<dbReference type="PANTHER" id="PTHR43547">
    <property type="entry name" value="TWO-COMPONENT HISTIDINE KINASE"/>
    <property type="match status" value="1"/>
</dbReference>
<proteinExistence type="predicted"/>
<dbReference type="RefSeq" id="WP_170878373.1">
    <property type="nucleotide sequence ID" value="NZ_FUYR01000001.1"/>
</dbReference>
<evidence type="ECO:0000256" key="4">
    <source>
        <dbReference type="ARBA" id="ARBA00022679"/>
    </source>
</evidence>
<dbReference type="PANTHER" id="PTHR43547:SF2">
    <property type="entry name" value="HYBRID SIGNAL TRANSDUCTION HISTIDINE KINASE C"/>
    <property type="match status" value="1"/>
</dbReference>
<evidence type="ECO:0000256" key="5">
    <source>
        <dbReference type="ARBA" id="ARBA00022777"/>
    </source>
</evidence>
<dbReference type="FunFam" id="3.30.565.10:FF:000006">
    <property type="entry name" value="Sensor histidine kinase WalK"/>
    <property type="match status" value="1"/>
</dbReference>
<evidence type="ECO:0000256" key="3">
    <source>
        <dbReference type="ARBA" id="ARBA00022553"/>
    </source>
</evidence>
<evidence type="ECO:0000256" key="2">
    <source>
        <dbReference type="ARBA" id="ARBA00012438"/>
    </source>
</evidence>
<evidence type="ECO:0000259" key="6">
    <source>
        <dbReference type="PROSITE" id="PS50109"/>
    </source>
</evidence>
<protein>
    <recommendedName>
        <fullName evidence="2">histidine kinase</fullName>
        <ecNumber evidence="2">2.7.13.3</ecNumber>
    </recommendedName>
</protein>
<dbReference type="EMBL" id="FUYR01000001">
    <property type="protein sequence ID" value="SKB34932.1"/>
    <property type="molecule type" value="Genomic_DNA"/>
</dbReference>
<keyword evidence="5 7" id="KW-0418">Kinase</keyword>
<dbReference type="CDD" id="cd00075">
    <property type="entry name" value="HATPase"/>
    <property type="match status" value="1"/>
</dbReference>
<evidence type="ECO:0000313" key="8">
    <source>
        <dbReference type="Proteomes" id="UP000189981"/>
    </source>
</evidence>
<dbReference type="InterPro" id="IPR003594">
    <property type="entry name" value="HATPase_dom"/>
</dbReference>
<dbReference type="Pfam" id="PF02518">
    <property type="entry name" value="HATPase_c"/>
    <property type="match status" value="1"/>
</dbReference>
<dbReference type="Gene3D" id="3.30.565.10">
    <property type="entry name" value="Histidine kinase-like ATPase, C-terminal domain"/>
    <property type="match status" value="1"/>
</dbReference>
<feature type="domain" description="Histidine kinase" evidence="6">
    <location>
        <begin position="134"/>
        <end position="350"/>
    </location>
</feature>
<keyword evidence="3" id="KW-0597">Phosphoprotein</keyword>